<organism evidence="2">
    <name type="scientific">bioreactor metagenome</name>
    <dbReference type="NCBI Taxonomy" id="1076179"/>
    <lineage>
        <taxon>unclassified sequences</taxon>
        <taxon>metagenomes</taxon>
        <taxon>ecological metagenomes</taxon>
    </lineage>
</organism>
<reference evidence="2" key="1">
    <citation type="submission" date="2019-08" db="EMBL/GenBank/DDBJ databases">
        <authorList>
            <person name="Kucharzyk K."/>
            <person name="Murdoch R.W."/>
            <person name="Higgins S."/>
            <person name="Loffler F."/>
        </authorList>
    </citation>
    <scope>NUCLEOTIDE SEQUENCE</scope>
</reference>
<dbReference type="GO" id="GO:0008033">
    <property type="term" value="P:tRNA processing"/>
    <property type="evidence" value="ECO:0007669"/>
    <property type="project" value="InterPro"/>
</dbReference>
<dbReference type="GO" id="GO:0016879">
    <property type="term" value="F:ligase activity, forming carbon-nitrogen bonds"/>
    <property type="evidence" value="ECO:0007669"/>
    <property type="project" value="InterPro"/>
</dbReference>
<dbReference type="SUPFAM" id="SSF56037">
    <property type="entry name" value="PheT/TilS domain"/>
    <property type="match status" value="1"/>
</dbReference>
<dbReference type="GO" id="GO:0005524">
    <property type="term" value="F:ATP binding"/>
    <property type="evidence" value="ECO:0007669"/>
    <property type="project" value="InterPro"/>
</dbReference>
<protein>
    <recommendedName>
        <fullName evidence="1">Lysidine-tRNA(Ile) synthetase C-terminal domain-containing protein</fullName>
    </recommendedName>
</protein>
<dbReference type="AlphaFoldDB" id="A0A645IKC5"/>
<dbReference type="NCBIfam" id="TIGR02433">
    <property type="entry name" value="lysidine_TilS_C"/>
    <property type="match status" value="1"/>
</dbReference>
<dbReference type="EMBL" id="VSSQ01117113">
    <property type="protein sequence ID" value="MPN51717.1"/>
    <property type="molecule type" value="Genomic_DNA"/>
</dbReference>
<dbReference type="GO" id="GO:0005737">
    <property type="term" value="C:cytoplasm"/>
    <property type="evidence" value="ECO:0007669"/>
    <property type="project" value="InterPro"/>
</dbReference>
<dbReference type="SMART" id="SM00977">
    <property type="entry name" value="TilS_C"/>
    <property type="match status" value="1"/>
</dbReference>
<dbReference type="InterPro" id="IPR012796">
    <property type="entry name" value="Lysidine-tRNA-synth_C"/>
</dbReference>
<name>A0A645IKC5_9ZZZZ</name>
<sequence length="88" mass="10209">MIDYDKIVDSVIIRTRKTKDKYVPLGFSGHRTIKKMMIDEKIPQPLRNILPVFESKGEILWVWGLRENAAFAAGCKTENLLLLEVYQD</sequence>
<accession>A0A645IKC5</accession>
<comment type="caution">
    <text evidence="2">The sequence shown here is derived from an EMBL/GenBank/DDBJ whole genome shotgun (WGS) entry which is preliminary data.</text>
</comment>
<feature type="domain" description="Lysidine-tRNA(Ile) synthetase C-terminal" evidence="1">
    <location>
        <begin position="11"/>
        <end position="83"/>
    </location>
</feature>
<gene>
    <name evidence="2" type="ORF">SDC9_199366</name>
</gene>
<proteinExistence type="predicted"/>
<evidence type="ECO:0000313" key="2">
    <source>
        <dbReference type="EMBL" id="MPN51717.1"/>
    </source>
</evidence>
<dbReference type="Pfam" id="PF11734">
    <property type="entry name" value="TilS_C"/>
    <property type="match status" value="1"/>
</dbReference>
<evidence type="ECO:0000259" key="1">
    <source>
        <dbReference type="SMART" id="SM00977"/>
    </source>
</evidence>